<dbReference type="InterPro" id="IPR027291">
    <property type="entry name" value="Glyco_hydro_38_N_sf"/>
</dbReference>
<feature type="domain" description="Glycoside hydrolase family 57 N-terminal" evidence="4">
    <location>
        <begin position="42"/>
        <end position="314"/>
    </location>
</feature>
<evidence type="ECO:0000256" key="2">
    <source>
        <dbReference type="ARBA" id="ARBA00023277"/>
    </source>
</evidence>
<name>A0A1F5AA09_9BACT</name>
<dbReference type="Gene3D" id="3.20.110.10">
    <property type="entry name" value="Glycoside hydrolase 38, N terminal domain"/>
    <property type="match status" value="2"/>
</dbReference>
<dbReference type="InterPro" id="IPR052046">
    <property type="entry name" value="GH57_Enzymes"/>
</dbReference>
<dbReference type="Pfam" id="PF12055">
    <property type="entry name" value="DUF3536"/>
    <property type="match status" value="1"/>
</dbReference>
<dbReference type="Pfam" id="PF03065">
    <property type="entry name" value="Glyco_hydro_57"/>
    <property type="match status" value="1"/>
</dbReference>
<sequence length="814" mass="94909">MNPNQKKYICIHGHFYQPSRENPWLEDIELQDSAYPFHDWNERISEECYKGNSNSRILDRQGNIVKIINNYSRISFNFGPTLLSWMEKHQPEVYQAVLEADKISQERYSGHGSAIAQIYNHIIMPLANDRDKYTQIYWGIKDFQARFRRYPEGMWLPETAVDYRTLEIMADLGIQFTILAPHQAKKNRKLEENSPWQEVNKTILNTKQPYICHLPSGKSIYLFFYDGTISHEVSFGDILTNGEKLADRLLKAFSQDNGAPELVHIATDGETYGHHHRFGDMALAYCLHYIEENKAAAITNYGEYLEFHPPVYEVEIVENSSWSCSHGIERWRSDCGCYCGIHPDWHQKWRKPLREAMDWLRDQSIQIFEQEASVYSKDVWQTRNEYISIVLNRNPDHIESFFQEYSSHPLTSEEKTKALTLLEIQRNAMLMYTSCGWFFDEISGIETIQIMQYAARCIQLIQRFTDHSPEEEYLKILEQAPSNIPRYQNGAKIYQLLIKPAIVDLLRVAAHYAITSLFDGNQKSIFCYQIGQEKINRLESGKLKIAIGKANIRSEITWEEDKISFAVLHLGDHNVNGGVGSHMDEKVYDVMQNEISTALNRGDVAVIIRLMDQYFGTNSYSLWHLFKDEQRRVVREIMNLNLEQINANLHQIYMDNYTMMNFLNLLNIPIFQPFSSIAAYETEQELLALFSQEVIDLTRLDKLVQEAQDWSITLDHAALGFKISNWVNQSLDNLKVNLNSLNKIIQIIKVLNLLKPIALPLHLWKAQNIYFEIYQQEEMKAIQKKAAQGDEKNQKWLSQFKQLGYILNVEVSLQ</sequence>
<dbReference type="SUPFAM" id="SSF88713">
    <property type="entry name" value="Glycoside hydrolase/deacetylase"/>
    <property type="match status" value="1"/>
</dbReference>
<protein>
    <submittedName>
        <fullName evidence="5">Glycoside hydrolase</fullName>
    </submittedName>
</protein>
<keyword evidence="5" id="KW-0378">Hydrolase</keyword>
<dbReference type="AlphaFoldDB" id="A0A1F5AA09"/>
<reference evidence="5 6" key="1">
    <citation type="journal article" date="2016" name="Nat. Commun.">
        <title>Thousands of microbial genomes shed light on interconnected biogeochemical processes in an aquifer system.</title>
        <authorList>
            <person name="Anantharaman K."/>
            <person name="Brown C.T."/>
            <person name="Hug L.A."/>
            <person name="Sharon I."/>
            <person name="Castelle C.J."/>
            <person name="Probst A.J."/>
            <person name="Thomas B.C."/>
            <person name="Singh A."/>
            <person name="Wilkins M.J."/>
            <person name="Karaoz U."/>
            <person name="Brodie E.L."/>
            <person name="Williams K.H."/>
            <person name="Hubbard S.S."/>
            <person name="Banfield J.F."/>
        </authorList>
    </citation>
    <scope>NUCLEOTIDE SEQUENCE [LARGE SCALE GENOMIC DNA]</scope>
</reference>
<evidence type="ECO:0000259" key="4">
    <source>
        <dbReference type="Pfam" id="PF03065"/>
    </source>
</evidence>
<dbReference type="STRING" id="1797291.A2V47_02485"/>
<dbReference type="GO" id="GO:0016787">
    <property type="term" value="F:hydrolase activity"/>
    <property type="evidence" value="ECO:0007669"/>
    <property type="project" value="UniProtKB-KW"/>
</dbReference>
<dbReference type="InterPro" id="IPR004300">
    <property type="entry name" value="Glyco_hydro_57_N"/>
</dbReference>
<evidence type="ECO:0000256" key="3">
    <source>
        <dbReference type="RuleBase" id="RU361196"/>
    </source>
</evidence>
<evidence type="ECO:0000256" key="1">
    <source>
        <dbReference type="ARBA" id="ARBA00006821"/>
    </source>
</evidence>
<dbReference type="InterPro" id="IPR011330">
    <property type="entry name" value="Glyco_hydro/deAcase_b/a-brl"/>
</dbReference>
<dbReference type="CDD" id="cd10797">
    <property type="entry name" value="GH57N_APU_like_1"/>
    <property type="match status" value="1"/>
</dbReference>
<dbReference type="InterPro" id="IPR021923">
    <property type="entry name" value="DUF3536"/>
</dbReference>
<dbReference type="PANTHER" id="PTHR36306:SF3">
    <property type="entry name" value="GLYCOSIDE HYDROLASE FAMILY 57"/>
    <property type="match status" value="1"/>
</dbReference>
<organism evidence="5 6">
    <name type="scientific">Candidatus Sediminicultor quintus</name>
    <dbReference type="NCBI Taxonomy" id="1797291"/>
    <lineage>
        <taxon>Bacteria</taxon>
        <taxon>Pseudomonadati</taxon>
        <taxon>Atribacterota</taxon>
        <taxon>Candidatus Phoenicimicrobiia</taxon>
        <taxon>Candidatus Pheonicimicrobiales</taxon>
        <taxon>Candidatus Phoenicimicrobiaceae</taxon>
        <taxon>Candidatus Sediminicultor</taxon>
    </lineage>
</organism>
<evidence type="ECO:0000313" key="6">
    <source>
        <dbReference type="Proteomes" id="UP000177701"/>
    </source>
</evidence>
<gene>
    <name evidence="5" type="ORF">A2V47_02485</name>
</gene>
<dbReference type="PANTHER" id="PTHR36306">
    <property type="entry name" value="ALPHA-AMYLASE-RELATED-RELATED"/>
    <property type="match status" value="1"/>
</dbReference>
<dbReference type="Proteomes" id="UP000177701">
    <property type="component" value="Unassembled WGS sequence"/>
</dbReference>
<comment type="similarity">
    <text evidence="1 3">Belongs to the glycosyl hydrolase 57 family.</text>
</comment>
<evidence type="ECO:0000313" key="5">
    <source>
        <dbReference type="EMBL" id="OGD15390.1"/>
    </source>
</evidence>
<accession>A0A1F5AA09</accession>
<dbReference type="EMBL" id="MEYH01000057">
    <property type="protein sequence ID" value="OGD15390.1"/>
    <property type="molecule type" value="Genomic_DNA"/>
</dbReference>
<dbReference type="GO" id="GO:0005975">
    <property type="term" value="P:carbohydrate metabolic process"/>
    <property type="evidence" value="ECO:0007669"/>
    <property type="project" value="InterPro"/>
</dbReference>
<comment type="caution">
    <text evidence="5">The sequence shown here is derived from an EMBL/GenBank/DDBJ whole genome shotgun (WGS) entry which is preliminary data.</text>
</comment>
<proteinExistence type="inferred from homology"/>
<keyword evidence="2 3" id="KW-0119">Carbohydrate metabolism</keyword>